<feature type="domain" description="Glucose-methanol-choline oxidoreductase N-terminal" evidence="6">
    <location>
        <begin position="362"/>
        <end position="630"/>
    </location>
</feature>
<reference evidence="7" key="1">
    <citation type="submission" date="2021-02" db="EMBL/GenBank/DDBJ databases">
        <authorList>
            <person name="Nowell W R."/>
        </authorList>
    </citation>
    <scope>NUCLEOTIDE SEQUENCE</scope>
</reference>
<evidence type="ECO:0000259" key="6">
    <source>
        <dbReference type="Pfam" id="PF00732"/>
    </source>
</evidence>
<dbReference type="GO" id="GO:0016614">
    <property type="term" value="F:oxidoreductase activity, acting on CH-OH group of donors"/>
    <property type="evidence" value="ECO:0007669"/>
    <property type="project" value="InterPro"/>
</dbReference>
<evidence type="ECO:0000256" key="4">
    <source>
        <dbReference type="ARBA" id="ARBA00022827"/>
    </source>
</evidence>
<evidence type="ECO:0000256" key="2">
    <source>
        <dbReference type="ARBA" id="ARBA00010790"/>
    </source>
</evidence>
<feature type="non-terminal residue" evidence="7">
    <location>
        <position position="663"/>
    </location>
</feature>
<dbReference type="InterPro" id="IPR036188">
    <property type="entry name" value="FAD/NAD-bd_sf"/>
</dbReference>
<dbReference type="InterPro" id="IPR000172">
    <property type="entry name" value="GMC_OxRdtase_N"/>
</dbReference>
<dbReference type="Proteomes" id="UP000663860">
    <property type="component" value="Unassembled WGS sequence"/>
</dbReference>
<dbReference type="Pfam" id="PF00732">
    <property type="entry name" value="GMC_oxred_N"/>
    <property type="match status" value="2"/>
</dbReference>
<organism evidence="7 8">
    <name type="scientific">Adineta steineri</name>
    <dbReference type="NCBI Taxonomy" id="433720"/>
    <lineage>
        <taxon>Eukaryota</taxon>
        <taxon>Metazoa</taxon>
        <taxon>Spiralia</taxon>
        <taxon>Gnathifera</taxon>
        <taxon>Rotifera</taxon>
        <taxon>Eurotatoria</taxon>
        <taxon>Bdelloidea</taxon>
        <taxon>Adinetida</taxon>
        <taxon>Adinetidae</taxon>
        <taxon>Adineta</taxon>
    </lineage>
</organism>
<comment type="cofactor">
    <cofactor evidence="1">
        <name>FAD</name>
        <dbReference type="ChEBI" id="CHEBI:57692"/>
    </cofactor>
</comment>
<keyword evidence="4" id="KW-0274">FAD</keyword>
<evidence type="ECO:0000313" key="8">
    <source>
        <dbReference type="Proteomes" id="UP000663860"/>
    </source>
</evidence>
<gene>
    <name evidence="7" type="ORF">IZO911_LOCUS17663</name>
</gene>
<dbReference type="EMBL" id="CAJNOE010000165">
    <property type="protein sequence ID" value="CAF1001393.1"/>
    <property type="molecule type" value="Genomic_DNA"/>
</dbReference>
<dbReference type="InterPro" id="IPR012132">
    <property type="entry name" value="GMC_OxRdtase"/>
</dbReference>
<evidence type="ECO:0000256" key="3">
    <source>
        <dbReference type="ARBA" id="ARBA00022630"/>
    </source>
</evidence>
<accession>A0A814GVG6</accession>
<feature type="domain" description="Glucose-methanol-choline oxidoreductase N-terminal" evidence="6">
    <location>
        <begin position="52"/>
        <end position="296"/>
    </location>
</feature>
<sequence>MAARLSEPPNQWSVLALDRGGTSDMSEEEEQDGDLSGVSDPNYFSIPQDYLNGRLVRNPRFYGLGGTAMINGMTAVAPSRYLLDQLWPEGWKWNDLFPYMIKMQNHYCYYLPSSITGISDADCRQWHGKDGPIDIAPPLFQKMPQLLIDIMSECNTSIGFMADYDNPTNQYGCYFQQQFRKPANKSDPQSPTIRASTWEAYLRGVDRPNLRILDSATVLKLVFDDNDPTKCKGVVYEYKGQIYTAVARKEVILSAGVFSTPKILQLSGVGPKAWLEPLGVKLVAENSQVGKNFLDEMALYTAFETTEELPALPWGADTCGWLLNSGLKERSAGSIMAARLSEPPNQWSVLALDRGSTSDMTEEEQDGDLSGVSDPNYFSIPQDYLNGRLVRNPRFYGLGGTAMINGMTAVAPSRYLLDQLWPEGWKWNDLFPYMIKMQNHYCYYLPSSMTGISDADCRQWHGKDGPIDIAPPLFEKMPQLLIDIMNECNTSIGFMTDYDNPTNQYGCYFQQQFRKPVNKSDPQSPTIRASTWEAYLRGVHRPNLRILDSATVLKLVFDDNDPTKCKGVVYEYKGQIYTAVARKEVILSAGVFSTPKILQLSGVGPKAWLEPLGVKIVAENSQVGKNFLDEMALYTAFETTEELPALPWGADTCGWLLNSGLKE</sequence>
<evidence type="ECO:0000256" key="5">
    <source>
        <dbReference type="SAM" id="MobiDB-lite"/>
    </source>
</evidence>
<dbReference type="SUPFAM" id="SSF51905">
    <property type="entry name" value="FAD/NAD(P)-binding domain"/>
    <property type="match status" value="2"/>
</dbReference>
<protein>
    <recommendedName>
        <fullName evidence="6">Glucose-methanol-choline oxidoreductase N-terminal domain-containing protein</fullName>
    </recommendedName>
</protein>
<name>A0A814GVG6_9BILA</name>
<evidence type="ECO:0000256" key="1">
    <source>
        <dbReference type="ARBA" id="ARBA00001974"/>
    </source>
</evidence>
<dbReference type="AlphaFoldDB" id="A0A814GVG6"/>
<keyword evidence="3" id="KW-0285">Flavoprotein</keyword>
<dbReference type="Gene3D" id="3.50.50.60">
    <property type="entry name" value="FAD/NAD(P)-binding domain"/>
    <property type="match status" value="2"/>
</dbReference>
<comment type="similarity">
    <text evidence="2">Belongs to the GMC oxidoreductase family.</text>
</comment>
<feature type="region of interest" description="Disordered" evidence="5">
    <location>
        <begin position="1"/>
        <end position="39"/>
    </location>
</feature>
<evidence type="ECO:0000313" key="7">
    <source>
        <dbReference type="EMBL" id="CAF1001393.1"/>
    </source>
</evidence>
<dbReference type="PANTHER" id="PTHR11552:SF147">
    <property type="entry name" value="CHOLINE DEHYDROGENASE, MITOCHONDRIAL"/>
    <property type="match status" value="1"/>
</dbReference>
<dbReference type="PANTHER" id="PTHR11552">
    <property type="entry name" value="GLUCOSE-METHANOL-CHOLINE GMC OXIDOREDUCTASE"/>
    <property type="match status" value="1"/>
</dbReference>
<dbReference type="GO" id="GO:0050660">
    <property type="term" value="F:flavin adenine dinucleotide binding"/>
    <property type="evidence" value="ECO:0007669"/>
    <property type="project" value="InterPro"/>
</dbReference>
<comment type="caution">
    <text evidence="7">The sequence shown here is derived from an EMBL/GenBank/DDBJ whole genome shotgun (WGS) entry which is preliminary data.</text>
</comment>
<proteinExistence type="inferred from homology"/>